<sequence length="179" mass="19969">MKKMLGEERRLQLLAQLKKSKTPITGTDLAKFANVSRQVIVNDMTLLKARNEPIIATSQGYLYMQQEQLQHTVERTLACSHTSEQAEDELLTIVDCGGTVKNVIVEHPIYGELTASIMVSNRHEVKQFIERINATQANYLSALTGGIHLHVIAAPSVEVLTLIEQTLQKKGYLITENTV</sequence>
<dbReference type="AlphaFoldDB" id="A0A0M9DII1"/>
<dbReference type="Pfam" id="PF08279">
    <property type="entry name" value="HTH_11"/>
    <property type="match status" value="1"/>
</dbReference>
<dbReference type="PIRSF" id="PIRSF037847">
    <property type="entry name" value="NiaR"/>
    <property type="match status" value="1"/>
</dbReference>
<feature type="binding site" evidence="1">
    <location>
        <position position="148"/>
    </location>
    <ligand>
        <name>Ni(2+)</name>
        <dbReference type="ChEBI" id="CHEBI:49786"/>
    </ligand>
</feature>
<dbReference type="PANTHER" id="PTHR40068:SF1">
    <property type="entry name" value="TRANSCRIPTION REPRESSOR NIAR-RELATED"/>
    <property type="match status" value="1"/>
</dbReference>
<dbReference type="EMBL" id="LGCI01000010">
    <property type="protein sequence ID" value="KOY81060.1"/>
    <property type="molecule type" value="Genomic_DNA"/>
</dbReference>
<organism evidence="4 5">
    <name type="scientific">Lysinibacillus macroides</name>
    <dbReference type="NCBI Taxonomy" id="33935"/>
    <lineage>
        <taxon>Bacteria</taxon>
        <taxon>Bacillati</taxon>
        <taxon>Bacillota</taxon>
        <taxon>Bacilli</taxon>
        <taxon>Bacillales</taxon>
        <taxon>Bacillaceae</taxon>
        <taxon>Lysinibacillus</taxon>
    </lineage>
</organism>
<feature type="domain" description="Helix-turn-helix type 11" evidence="3">
    <location>
        <begin position="9"/>
        <end position="61"/>
    </location>
</feature>
<dbReference type="InterPro" id="IPR036388">
    <property type="entry name" value="WH-like_DNA-bd_sf"/>
</dbReference>
<dbReference type="InterPro" id="IPR035922">
    <property type="entry name" value="3H_dom_sf"/>
</dbReference>
<feature type="binding site" evidence="1">
    <location>
        <position position="81"/>
    </location>
    <ligand>
        <name>Ni(2+)</name>
        <dbReference type="ChEBI" id="CHEBI:49786"/>
    </ligand>
</feature>
<feature type="domain" description="3H" evidence="2">
    <location>
        <begin position="78"/>
        <end position="173"/>
    </location>
</feature>
<dbReference type="SUPFAM" id="SSF75500">
    <property type="entry name" value="Putative transcriptional regulator TM1602, C-terminal domain"/>
    <property type="match status" value="1"/>
</dbReference>
<proteinExistence type="predicted"/>
<comment type="caution">
    <text evidence="4">The sequence shown here is derived from an EMBL/GenBank/DDBJ whole genome shotgun (WGS) entry which is preliminary data.</text>
</comment>
<dbReference type="OrthoDB" id="9792661at2"/>
<feature type="binding site" evidence="1">
    <location>
        <position position="150"/>
    </location>
    <ligand>
        <name>Ni(2+)</name>
        <dbReference type="ChEBI" id="CHEBI:49786"/>
    </ligand>
</feature>
<evidence type="ECO:0000259" key="2">
    <source>
        <dbReference type="Pfam" id="PF02829"/>
    </source>
</evidence>
<dbReference type="RefSeq" id="WP_053996299.1">
    <property type="nucleotide sequence ID" value="NZ_CP065643.1"/>
</dbReference>
<dbReference type="InterPro" id="IPR036390">
    <property type="entry name" value="WH_DNA-bd_sf"/>
</dbReference>
<accession>A0A0M9DII1</accession>
<keyword evidence="1" id="KW-0533">Nickel</keyword>
<dbReference type="Gene3D" id="3.30.1340.20">
    <property type="entry name" value="3H domain"/>
    <property type="match status" value="1"/>
</dbReference>
<dbReference type="STRING" id="33935.ADM90_18045"/>
<gene>
    <name evidence="4" type="ORF">ADM90_18045</name>
</gene>
<feature type="binding site" evidence="1">
    <location>
        <position position="89"/>
    </location>
    <ligand>
        <name>Ni(2+)</name>
        <dbReference type="ChEBI" id="CHEBI:49786"/>
    </ligand>
</feature>
<dbReference type="Gene3D" id="1.10.10.10">
    <property type="entry name" value="Winged helix-like DNA-binding domain superfamily/Winged helix DNA-binding domain"/>
    <property type="match status" value="1"/>
</dbReference>
<keyword evidence="1" id="KW-0479">Metal-binding</keyword>
<dbReference type="SUPFAM" id="SSF46785">
    <property type="entry name" value="Winged helix' DNA-binding domain"/>
    <property type="match status" value="1"/>
</dbReference>
<dbReference type="PANTHER" id="PTHR40068">
    <property type="entry name" value="TRANSCRIPTION REPRESSOR NIAR-RELATED"/>
    <property type="match status" value="1"/>
</dbReference>
<evidence type="ECO:0000313" key="5">
    <source>
        <dbReference type="Proteomes" id="UP000037977"/>
    </source>
</evidence>
<dbReference type="Proteomes" id="UP000037977">
    <property type="component" value="Unassembled WGS sequence"/>
</dbReference>
<reference evidence="4 5" key="1">
    <citation type="submission" date="2015-07" db="EMBL/GenBank/DDBJ databases">
        <title>Genome sequencing project for genomic taxonomy and phylogenomics of Bacillus-like bacteria.</title>
        <authorList>
            <person name="Liu B."/>
            <person name="Wang J."/>
            <person name="Zhu Y."/>
            <person name="Liu G."/>
            <person name="Chen Q."/>
            <person name="Chen Z."/>
            <person name="Che J."/>
            <person name="Ge C."/>
            <person name="Shi H."/>
            <person name="Pan Z."/>
            <person name="Liu X."/>
        </authorList>
    </citation>
    <scope>NUCLEOTIDE SEQUENCE [LARGE SCALE GENOMIC DNA]</scope>
    <source>
        <strain evidence="4 5">DSM 54</strain>
    </source>
</reference>
<dbReference type="InterPro" id="IPR004173">
    <property type="entry name" value="3H_domain"/>
</dbReference>
<dbReference type="PATRIC" id="fig|33935.3.peg.2398"/>
<evidence type="ECO:0000259" key="3">
    <source>
        <dbReference type="Pfam" id="PF08279"/>
    </source>
</evidence>
<protein>
    <submittedName>
        <fullName evidence="4">Transcriptional regulator</fullName>
    </submittedName>
</protein>
<evidence type="ECO:0000256" key="1">
    <source>
        <dbReference type="PIRSR" id="PIRSR037847-1"/>
    </source>
</evidence>
<dbReference type="GO" id="GO:0046872">
    <property type="term" value="F:metal ion binding"/>
    <property type="evidence" value="ECO:0007669"/>
    <property type="project" value="UniProtKB-KW"/>
</dbReference>
<dbReference type="InterPro" id="IPR013196">
    <property type="entry name" value="HTH_11"/>
</dbReference>
<dbReference type="Pfam" id="PF02829">
    <property type="entry name" value="3H"/>
    <property type="match status" value="1"/>
</dbReference>
<keyword evidence="5" id="KW-1185">Reference proteome</keyword>
<name>A0A0M9DII1_9BACI</name>
<evidence type="ECO:0000313" key="4">
    <source>
        <dbReference type="EMBL" id="KOY81060.1"/>
    </source>
</evidence>
<dbReference type="InterPro" id="IPR026043">
    <property type="entry name" value="NadR"/>
</dbReference>